<dbReference type="EMBL" id="JAJADR010000001">
    <property type="protein sequence ID" value="MCB2407295.1"/>
    <property type="molecule type" value="Genomic_DNA"/>
</dbReference>
<protein>
    <submittedName>
        <fullName evidence="2">Uncharacterized protein</fullName>
    </submittedName>
</protein>
<proteinExistence type="predicted"/>
<dbReference type="RefSeq" id="WP_226172783.1">
    <property type="nucleotide sequence ID" value="NZ_JAJADR010000001.1"/>
</dbReference>
<feature type="signal peptide" evidence="1">
    <location>
        <begin position="1"/>
        <end position="26"/>
    </location>
</feature>
<keyword evidence="1" id="KW-0732">Signal</keyword>
<organism evidence="2 3">
    <name type="scientific">Hymenobacter lucidus</name>
    <dbReference type="NCBI Taxonomy" id="2880930"/>
    <lineage>
        <taxon>Bacteria</taxon>
        <taxon>Pseudomonadati</taxon>
        <taxon>Bacteroidota</taxon>
        <taxon>Cytophagia</taxon>
        <taxon>Cytophagales</taxon>
        <taxon>Hymenobacteraceae</taxon>
        <taxon>Hymenobacter</taxon>
    </lineage>
</organism>
<sequence length="141" mass="15156">MKNVLHLLTGFTLAAIFSCATPVATAAQGVSSGSQPLAPASPECQARSLKLTCYYTDALRLSSSQAAAVRLATQQELQQLEQLEAAIVDESAKTLPFTATQVLAQYDAHMLSILTPGQYNAFHLLQERQASLTLINHVARK</sequence>
<name>A0ABS8AM55_9BACT</name>
<dbReference type="PROSITE" id="PS51257">
    <property type="entry name" value="PROKAR_LIPOPROTEIN"/>
    <property type="match status" value="1"/>
</dbReference>
<accession>A0ABS8AM55</accession>
<evidence type="ECO:0000256" key="1">
    <source>
        <dbReference type="SAM" id="SignalP"/>
    </source>
</evidence>
<dbReference type="Proteomes" id="UP001165296">
    <property type="component" value="Unassembled WGS sequence"/>
</dbReference>
<reference evidence="2" key="1">
    <citation type="submission" date="2021-10" db="EMBL/GenBank/DDBJ databases">
        <authorList>
            <person name="Dean J.D."/>
            <person name="Kim M.K."/>
            <person name="Newey C.N."/>
            <person name="Stoker T.S."/>
            <person name="Thompson D.W."/>
            <person name="Grose J.H."/>
        </authorList>
    </citation>
    <scope>NUCLEOTIDE SEQUENCE</scope>
    <source>
        <strain evidence="2">BT178</strain>
    </source>
</reference>
<gene>
    <name evidence="2" type="ORF">LGH74_04850</name>
</gene>
<feature type="chain" id="PRO_5045876631" evidence="1">
    <location>
        <begin position="27"/>
        <end position="141"/>
    </location>
</feature>
<evidence type="ECO:0000313" key="3">
    <source>
        <dbReference type="Proteomes" id="UP001165296"/>
    </source>
</evidence>
<comment type="caution">
    <text evidence="2">The sequence shown here is derived from an EMBL/GenBank/DDBJ whole genome shotgun (WGS) entry which is preliminary data.</text>
</comment>
<evidence type="ECO:0000313" key="2">
    <source>
        <dbReference type="EMBL" id="MCB2407295.1"/>
    </source>
</evidence>
<keyword evidence="3" id="KW-1185">Reference proteome</keyword>